<proteinExistence type="predicted"/>
<organism evidence="3 4">
    <name type="scientific">Prauserella cavernicola</name>
    <dbReference type="NCBI Taxonomy" id="2800127"/>
    <lineage>
        <taxon>Bacteria</taxon>
        <taxon>Bacillati</taxon>
        <taxon>Actinomycetota</taxon>
        <taxon>Actinomycetes</taxon>
        <taxon>Pseudonocardiales</taxon>
        <taxon>Pseudonocardiaceae</taxon>
        <taxon>Prauserella</taxon>
    </lineage>
</organism>
<comment type="caution">
    <text evidence="3">The sequence shown here is derived from an EMBL/GenBank/DDBJ whole genome shotgun (WGS) entry which is preliminary data.</text>
</comment>
<reference evidence="3" key="1">
    <citation type="submission" date="2020-12" db="EMBL/GenBank/DDBJ databases">
        <title>Prauserella sp. ASG 168, a novel actinomycete isolated from cave rock.</title>
        <authorList>
            <person name="Suriyachadkun C."/>
        </authorList>
    </citation>
    <scope>NUCLEOTIDE SEQUENCE</scope>
    <source>
        <strain evidence="3">ASG 168</strain>
    </source>
</reference>
<dbReference type="AlphaFoldDB" id="A0A934V478"/>
<dbReference type="Proteomes" id="UP000635245">
    <property type="component" value="Unassembled WGS sequence"/>
</dbReference>
<dbReference type="Pfam" id="PF23931">
    <property type="entry name" value="Terminase_6"/>
    <property type="match status" value="1"/>
</dbReference>
<name>A0A934V478_9PSEU</name>
<dbReference type="InterPro" id="IPR057630">
    <property type="entry name" value="Terminase_6"/>
</dbReference>
<dbReference type="EMBL" id="JAENJH010000002">
    <property type="protein sequence ID" value="MBK1785127.1"/>
    <property type="molecule type" value="Genomic_DNA"/>
</dbReference>
<keyword evidence="4" id="KW-1185">Reference proteome</keyword>
<evidence type="ECO:0000313" key="3">
    <source>
        <dbReference type="EMBL" id="MBK1785127.1"/>
    </source>
</evidence>
<dbReference type="RefSeq" id="WP_200318022.1">
    <property type="nucleotide sequence ID" value="NZ_JAENJH010000002.1"/>
</dbReference>
<evidence type="ECO:0000256" key="1">
    <source>
        <dbReference type="SAM" id="MobiDB-lite"/>
    </source>
</evidence>
<protein>
    <recommendedName>
        <fullName evidence="2">Terminase small subunit actinomycetes phage-type domain-containing protein</fullName>
    </recommendedName>
</protein>
<sequence>MTAAKRAPRAKSAATSKAVYTAVNATLKELKLEEQDKAAASLTRRLAKAIDQETSGRTVAELGRAMLAVLESLGATPAARKAILPKGGAPLDDGGGSTKKAKLIELRGDHAGRTGSD</sequence>
<gene>
    <name evidence="3" type="ORF">JHE00_12400</name>
</gene>
<evidence type="ECO:0000313" key="4">
    <source>
        <dbReference type="Proteomes" id="UP000635245"/>
    </source>
</evidence>
<accession>A0A934V478</accession>
<evidence type="ECO:0000259" key="2">
    <source>
        <dbReference type="Pfam" id="PF23931"/>
    </source>
</evidence>
<feature type="domain" description="Terminase small subunit actinomycetes phage-type" evidence="2">
    <location>
        <begin position="31"/>
        <end position="108"/>
    </location>
</feature>
<feature type="compositionally biased region" description="Basic and acidic residues" evidence="1">
    <location>
        <begin position="102"/>
        <end position="117"/>
    </location>
</feature>
<feature type="region of interest" description="Disordered" evidence="1">
    <location>
        <begin position="84"/>
        <end position="117"/>
    </location>
</feature>